<dbReference type="RefSeq" id="WP_407705896.1">
    <property type="nucleotide sequence ID" value="NZ_BSBI01000002.1"/>
</dbReference>
<dbReference type="Pfam" id="PF01032">
    <property type="entry name" value="FecCD"/>
    <property type="match status" value="1"/>
</dbReference>
<proteinExistence type="inferred from homology"/>
<keyword evidence="10" id="KW-1185">Reference proteome</keyword>
<protein>
    <submittedName>
        <fullName evidence="9">Iron ABC transporter permease</fullName>
    </submittedName>
</protein>
<accession>A0ABQ5NTH9</accession>
<evidence type="ECO:0000256" key="3">
    <source>
        <dbReference type="ARBA" id="ARBA00022448"/>
    </source>
</evidence>
<feature type="transmembrane region" description="Helical" evidence="8">
    <location>
        <begin position="139"/>
        <end position="159"/>
    </location>
</feature>
<evidence type="ECO:0000256" key="1">
    <source>
        <dbReference type="ARBA" id="ARBA00004651"/>
    </source>
</evidence>
<keyword evidence="5 8" id="KW-0812">Transmembrane</keyword>
<evidence type="ECO:0000256" key="4">
    <source>
        <dbReference type="ARBA" id="ARBA00022475"/>
    </source>
</evidence>
<reference evidence="9 10" key="1">
    <citation type="submission" date="2022-10" db="EMBL/GenBank/DDBJ databases">
        <title>Draft genome sequence of Streptomyces sp. YSPA8.</title>
        <authorList>
            <person name="Moriuchi R."/>
            <person name="Dohra H."/>
            <person name="Yamamura H."/>
            <person name="Kodani S."/>
        </authorList>
    </citation>
    <scope>NUCLEOTIDE SEQUENCE [LARGE SCALE GENOMIC DNA]</scope>
    <source>
        <strain evidence="9 10">YSPA8</strain>
    </source>
</reference>
<keyword evidence="4" id="KW-1003">Cell membrane</keyword>
<dbReference type="PANTHER" id="PTHR30472">
    <property type="entry name" value="FERRIC ENTEROBACTIN TRANSPORT SYSTEM PERMEASE PROTEIN"/>
    <property type="match status" value="1"/>
</dbReference>
<evidence type="ECO:0000256" key="6">
    <source>
        <dbReference type="ARBA" id="ARBA00022989"/>
    </source>
</evidence>
<keyword evidence="3" id="KW-0813">Transport</keyword>
<dbReference type="SUPFAM" id="SSF81345">
    <property type="entry name" value="ABC transporter involved in vitamin B12 uptake, BtuC"/>
    <property type="match status" value="1"/>
</dbReference>
<evidence type="ECO:0000256" key="2">
    <source>
        <dbReference type="ARBA" id="ARBA00007935"/>
    </source>
</evidence>
<keyword evidence="7 8" id="KW-0472">Membrane</keyword>
<dbReference type="PANTHER" id="PTHR30472:SF67">
    <property type="entry name" value="PERMEASE OF ABC TRANSPORTER-RELATED"/>
    <property type="match status" value="1"/>
</dbReference>
<dbReference type="EMBL" id="BSBI01000002">
    <property type="protein sequence ID" value="GLF93489.1"/>
    <property type="molecule type" value="Genomic_DNA"/>
</dbReference>
<feature type="transmembrane region" description="Helical" evidence="8">
    <location>
        <begin position="26"/>
        <end position="49"/>
    </location>
</feature>
<feature type="transmembrane region" description="Helical" evidence="8">
    <location>
        <begin position="171"/>
        <end position="194"/>
    </location>
</feature>
<evidence type="ECO:0000256" key="8">
    <source>
        <dbReference type="SAM" id="Phobius"/>
    </source>
</evidence>
<comment type="caution">
    <text evidence="9">The sequence shown here is derived from an EMBL/GenBank/DDBJ whole genome shotgun (WGS) entry which is preliminary data.</text>
</comment>
<feature type="transmembrane region" description="Helical" evidence="8">
    <location>
        <begin position="257"/>
        <end position="282"/>
    </location>
</feature>
<evidence type="ECO:0000256" key="7">
    <source>
        <dbReference type="ARBA" id="ARBA00023136"/>
    </source>
</evidence>
<feature type="transmembrane region" description="Helical" evidence="8">
    <location>
        <begin position="84"/>
        <end position="105"/>
    </location>
</feature>
<feature type="transmembrane region" description="Helical" evidence="8">
    <location>
        <begin position="302"/>
        <end position="322"/>
    </location>
</feature>
<dbReference type="InterPro" id="IPR037294">
    <property type="entry name" value="ABC_BtuC-like"/>
</dbReference>
<evidence type="ECO:0000256" key="5">
    <source>
        <dbReference type="ARBA" id="ARBA00022692"/>
    </source>
</evidence>
<feature type="transmembrane region" description="Helical" evidence="8">
    <location>
        <begin position="112"/>
        <end position="133"/>
    </location>
</feature>
<dbReference type="CDD" id="cd06550">
    <property type="entry name" value="TM_ABC_iron-siderophores_like"/>
    <property type="match status" value="1"/>
</dbReference>
<keyword evidence="6 8" id="KW-1133">Transmembrane helix</keyword>
<comment type="similarity">
    <text evidence="2">Belongs to the binding-protein-dependent transport system permease family. FecCD subfamily.</text>
</comment>
<name>A0ABQ5NTH9_9ACTN</name>
<feature type="transmembrane region" description="Helical" evidence="8">
    <location>
        <begin position="331"/>
        <end position="349"/>
    </location>
</feature>
<organism evidence="9 10">
    <name type="scientific">Streptomyces yaizuensis</name>
    <dbReference type="NCBI Taxonomy" id="2989713"/>
    <lineage>
        <taxon>Bacteria</taxon>
        <taxon>Bacillati</taxon>
        <taxon>Actinomycetota</taxon>
        <taxon>Actinomycetes</taxon>
        <taxon>Kitasatosporales</taxon>
        <taxon>Streptomycetaceae</taxon>
        <taxon>Streptomyces</taxon>
    </lineage>
</organism>
<dbReference type="InterPro" id="IPR000522">
    <property type="entry name" value="ABC_transptr_permease_BtuC"/>
</dbReference>
<dbReference type="Proteomes" id="UP001291653">
    <property type="component" value="Unassembled WGS sequence"/>
</dbReference>
<evidence type="ECO:0000313" key="10">
    <source>
        <dbReference type="Proteomes" id="UP001291653"/>
    </source>
</evidence>
<dbReference type="Gene3D" id="1.10.3470.10">
    <property type="entry name" value="ABC transporter involved in vitamin B12 uptake, BtuC"/>
    <property type="match status" value="1"/>
</dbReference>
<comment type="subcellular location">
    <subcellularLocation>
        <location evidence="1">Cell membrane</location>
        <topology evidence="1">Multi-pass membrane protein</topology>
    </subcellularLocation>
</comment>
<gene>
    <name evidence="9" type="ORF">SYYSPA8_04350</name>
</gene>
<evidence type="ECO:0000313" key="9">
    <source>
        <dbReference type="EMBL" id="GLF93489.1"/>
    </source>
</evidence>
<sequence length="359" mass="35897">MSTPLKAGAATAAPAARPPGRAAARLRYGAVVTALLLALAAATVAGLALGSVRIPPGEVIAALLPGAEPSPFRTIVREVRLPRVLLGAVVGAGLAVVGTVLQALVRNRLADPFLLGISSGASTGAVVVLTLGIGASTAVAMPAGAFLGALGALVLVYALASRGGAMTGTRLVLAGVTVSYILSALTTLVLVASARPEHFREALYWSLGGLGSARWDTVWLPTAVLAATLPLLLALARPLDLLLVGEESATVLGLDVARFRAAVFVLVSLVTAVLVAASGAVGFVGLMVPHAARLLVGATHKALLPVAALAGAAALIVADLAARTVASPQDIPVGVLTALIGGPLFLWLMRSRTERGAAL</sequence>